<protein>
    <recommendedName>
        <fullName evidence="1 7">Transcriptional regulator MraZ</fullName>
    </recommendedName>
</protein>
<sequence length="157" mass="18239">MINFYETYECKIDDKGRLKLPSSLVKQLENLGGEFVVKRSVFNSCLEVYPMESWNQRMETIGKLNRFVKQNLEFIRKYTAGLKTVEIDKAERILIARDLKSFANLEKEVVIAGMIDYFEIWDKSGYEENIKTDENDFAQLTEKIMGNFGVNGELPSE</sequence>
<dbReference type="InterPro" id="IPR038619">
    <property type="entry name" value="MraZ_sf"/>
</dbReference>
<evidence type="ECO:0000256" key="6">
    <source>
        <dbReference type="ARBA" id="ARBA00023163"/>
    </source>
</evidence>
<accession>A0A0J7IXE7</accession>
<dbReference type="STRING" id="1304281.ACM44_11975"/>
<dbReference type="InterPro" id="IPR035642">
    <property type="entry name" value="MraZ_N"/>
</dbReference>
<dbReference type="CDD" id="cd16320">
    <property type="entry name" value="MraZ_N"/>
    <property type="match status" value="1"/>
</dbReference>
<dbReference type="SUPFAM" id="SSF89447">
    <property type="entry name" value="AbrB/MazE/MraZ-like"/>
    <property type="match status" value="1"/>
</dbReference>
<dbReference type="PANTHER" id="PTHR34701:SF1">
    <property type="entry name" value="TRANSCRIPTIONAL REGULATOR MRAZ"/>
    <property type="match status" value="1"/>
</dbReference>
<dbReference type="GO" id="GO:0000976">
    <property type="term" value="F:transcription cis-regulatory region binding"/>
    <property type="evidence" value="ECO:0007669"/>
    <property type="project" value="TreeGrafter"/>
</dbReference>
<comment type="subcellular location">
    <subcellularLocation>
        <location evidence="7">Cytoplasm</location>
        <location evidence="7">Nucleoid</location>
    </subcellularLocation>
</comment>
<comment type="similarity">
    <text evidence="7">Belongs to the MraZ family.</text>
</comment>
<dbReference type="EMBL" id="LFNG01000017">
    <property type="protein sequence ID" value="KMQ70506.1"/>
    <property type="molecule type" value="Genomic_DNA"/>
</dbReference>
<dbReference type="NCBIfam" id="TIGR00242">
    <property type="entry name" value="division/cell wall cluster transcriptional repressor MraZ"/>
    <property type="match status" value="1"/>
</dbReference>
<evidence type="ECO:0000256" key="5">
    <source>
        <dbReference type="ARBA" id="ARBA00023125"/>
    </source>
</evidence>
<dbReference type="OrthoDB" id="9807753at2"/>
<dbReference type="InterPro" id="IPR003444">
    <property type="entry name" value="MraZ"/>
</dbReference>
<evidence type="ECO:0000259" key="8">
    <source>
        <dbReference type="PROSITE" id="PS51740"/>
    </source>
</evidence>
<proteinExistence type="inferred from homology"/>
<dbReference type="HAMAP" id="MF_01008">
    <property type="entry name" value="MraZ"/>
    <property type="match status" value="1"/>
</dbReference>
<dbReference type="GO" id="GO:0005737">
    <property type="term" value="C:cytoplasm"/>
    <property type="evidence" value="ECO:0007669"/>
    <property type="project" value="UniProtKB-UniRule"/>
</dbReference>
<keyword evidence="5 7" id="KW-0238">DNA-binding</keyword>
<dbReference type="CDD" id="cd16321">
    <property type="entry name" value="MraZ_C"/>
    <property type="match status" value="1"/>
</dbReference>
<dbReference type="InterPro" id="IPR037914">
    <property type="entry name" value="SpoVT-AbrB_sf"/>
</dbReference>
<evidence type="ECO:0000256" key="3">
    <source>
        <dbReference type="ARBA" id="ARBA00022737"/>
    </source>
</evidence>
<dbReference type="PROSITE" id="PS51740">
    <property type="entry name" value="SPOVT_ABRB"/>
    <property type="match status" value="2"/>
</dbReference>
<comment type="caution">
    <text evidence="9">The sequence shown here is derived from an EMBL/GenBank/DDBJ whole genome shotgun (WGS) entry which is preliminary data.</text>
</comment>
<dbReference type="GO" id="GO:2000143">
    <property type="term" value="P:negative regulation of DNA-templated transcription initiation"/>
    <property type="evidence" value="ECO:0007669"/>
    <property type="project" value="TreeGrafter"/>
</dbReference>
<dbReference type="InterPro" id="IPR035644">
    <property type="entry name" value="MraZ_C"/>
</dbReference>
<dbReference type="InterPro" id="IPR020603">
    <property type="entry name" value="MraZ_dom"/>
</dbReference>
<organism evidence="9 10">
    <name type="scientific">Chryseobacterium koreense CCUG 49689</name>
    <dbReference type="NCBI Taxonomy" id="1304281"/>
    <lineage>
        <taxon>Bacteria</taxon>
        <taxon>Pseudomonadati</taxon>
        <taxon>Bacteroidota</taxon>
        <taxon>Flavobacteriia</taxon>
        <taxon>Flavobacteriales</taxon>
        <taxon>Weeksellaceae</taxon>
        <taxon>Chryseobacterium group</taxon>
        <taxon>Chryseobacterium</taxon>
    </lineage>
</organism>
<comment type="subunit">
    <text evidence="7">Forms oligomers.</text>
</comment>
<keyword evidence="2 7" id="KW-0963">Cytoplasm</keyword>
<dbReference type="GO" id="GO:0003700">
    <property type="term" value="F:DNA-binding transcription factor activity"/>
    <property type="evidence" value="ECO:0007669"/>
    <property type="project" value="UniProtKB-UniRule"/>
</dbReference>
<evidence type="ECO:0000313" key="10">
    <source>
        <dbReference type="Proteomes" id="UP000035900"/>
    </source>
</evidence>
<keyword evidence="3" id="KW-0677">Repeat</keyword>
<dbReference type="PATRIC" id="fig|1304281.5.peg.2571"/>
<gene>
    <name evidence="7" type="primary">mraZ</name>
    <name evidence="9" type="ORF">ACM44_11975</name>
</gene>
<dbReference type="GO" id="GO:0009295">
    <property type="term" value="C:nucleoid"/>
    <property type="evidence" value="ECO:0007669"/>
    <property type="project" value="UniProtKB-SubCell"/>
</dbReference>
<dbReference type="PANTHER" id="PTHR34701">
    <property type="entry name" value="TRANSCRIPTIONAL REGULATOR MRAZ"/>
    <property type="match status" value="1"/>
</dbReference>
<reference evidence="9 10" key="1">
    <citation type="journal article" date="2004" name="Int. J. Syst. Evol. Microbiol.">
        <title>Kaistella koreensis gen. nov., sp. nov., a novel member of the Chryseobacterium-Bergeyella-Riemerella branch.</title>
        <authorList>
            <person name="Kim M.K."/>
            <person name="Im W.T."/>
            <person name="Shin Y.K."/>
            <person name="Lim J.H."/>
            <person name="Kim S.H."/>
            <person name="Lee B.C."/>
            <person name="Park M.Y."/>
            <person name="Lee K.Y."/>
            <person name="Lee S.T."/>
        </authorList>
    </citation>
    <scope>NUCLEOTIDE SEQUENCE [LARGE SCALE GENOMIC DNA]</scope>
    <source>
        <strain evidence="9 10">CCUG 49689</strain>
    </source>
</reference>
<evidence type="ECO:0000313" key="9">
    <source>
        <dbReference type="EMBL" id="KMQ70506.1"/>
    </source>
</evidence>
<evidence type="ECO:0000256" key="7">
    <source>
        <dbReference type="HAMAP-Rule" id="MF_01008"/>
    </source>
</evidence>
<dbReference type="InterPro" id="IPR007159">
    <property type="entry name" value="SpoVT-AbrB_dom"/>
</dbReference>
<keyword evidence="10" id="KW-1185">Reference proteome</keyword>
<evidence type="ECO:0000256" key="1">
    <source>
        <dbReference type="ARBA" id="ARBA00013860"/>
    </source>
</evidence>
<name>A0A0J7IXE7_9FLAO</name>
<dbReference type="Pfam" id="PF02381">
    <property type="entry name" value="MraZ"/>
    <property type="match status" value="2"/>
</dbReference>
<keyword evidence="4 7" id="KW-0805">Transcription regulation</keyword>
<keyword evidence="6 7" id="KW-0804">Transcription</keyword>
<feature type="domain" description="SpoVT-AbrB" evidence="8">
    <location>
        <begin position="82"/>
        <end position="125"/>
    </location>
</feature>
<dbReference type="Proteomes" id="UP000035900">
    <property type="component" value="Unassembled WGS sequence"/>
</dbReference>
<evidence type="ECO:0000256" key="2">
    <source>
        <dbReference type="ARBA" id="ARBA00022490"/>
    </source>
</evidence>
<dbReference type="Gene3D" id="3.40.1550.20">
    <property type="entry name" value="Transcriptional regulator MraZ domain"/>
    <property type="match status" value="1"/>
</dbReference>
<feature type="domain" description="SpoVT-AbrB" evidence="8">
    <location>
        <begin position="7"/>
        <end position="53"/>
    </location>
</feature>
<dbReference type="AlphaFoldDB" id="A0A0J7IXE7"/>
<dbReference type="RefSeq" id="WP_048500284.1">
    <property type="nucleotide sequence ID" value="NZ_LFNG01000017.1"/>
</dbReference>
<evidence type="ECO:0000256" key="4">
    <source>
        <dbReference type="ARBA" id="ARBA00023015"/>
    </source>
</evidence>